<dbReference type="InterPro" id="IPR003594">
    <property type="entry name" value="HATPase_dom"/>
</dbReference>
<dbReference type="GO" id="GO:0000155">
    <property type="term" value="F:phosphorelay sensor kinase activity"/>
    <property type="evidence" value="ECO:0007669"/>
    <property type="project" value="TreeGrafter"/>
</dbReference>
<evidence type="ECO:0000256" key="2">
    <source>
        <dbReference type="ARBA" id="ARBA00012438"/>
    </source>
</evidence>
<dbReference type="AlphaFoldDB" id="A0A5B6TE29"/>
<comment type="catalytic activity">
    <reaction evidence="1">
        <text>ATP + protein L-histidine = ADP + protein N-phospho-L-histidine.</text>
        <dbReference type="EC" id="2.7.13.3"/>
    </reaction>
</comment>
<sequence>MVLLTVAGTGVGIPEKYHPTLFDKFTRARRPSIKGEQSVGLGMSIIKTNVEWQGEKITFESSEGKGTAFYIKLPKGIG</sequence>
<dbReference type="Proteomes" id="UP000324133">
    <property type="component" value="Unassembled WGS sequence"/>
</dbReference>
<feature type="domain" description="Histidine kinase" evidence="4">
    <location>
        <begin position="1"/>
        <end position="77"/>
    </location>
</feature>
<proteinExistence type="predicted"/>
<keyword evidence="6" id="KW-1185">Reference proteome</keyword>
<evidence type="ECO:0000256" key="1">
    <source>
        <dbReference type="ARBA" id="ARBA00000085"/>
    </source>
</evidence>
<dbReference type="PROSITE" id="PS50109">
    <property type="entry name" value="HIS_KIN"/>
    <property type="match status" value="1"/>
</dbReference>
<keyword evidence="5" id="KW-0067">ATP-binding</keyword>
<dbReference type="InterPro" id="IPR004358">
    <property type="entry name" value="Sig_transdc_His_kin-like_C"/>
</dbReference>
<accession>A0A5B6TE29</accession>
<dbReference type="InterPro" id="IPR005467">
    <property type="entry name" value="His_kinase_dom"/>
</dbReference>
<dbReference type="InterPro" id="IPR036890">
    <property type="entry name" value="HATPase_C_sf"/>
</dbReference>
<evidence type="ECO:0000259" key="4">
    <source>
        <dbReference type="PROSITE" id="PS50109"/>
    </source>
</evidence>
<dbReference type="EC" id="2.7.13.3" evidence="2"/>
<comment type="caution">
    <text evidence="5">The sequence shown here is derived from an EMBL/GenBank/DDBJ whole genome shotgun (WGS) entry which is preliminary data.</text>
</comment>
<dbReference type="EMBL" id="VKKY01000002">
    <property type="protein sequence ID" value="KAA3438719.1"/>
    <property type="molecule type" value="Genomic_DNA"/>
</dbReference>
<dbReference type="Gene3D" id="3.30.565.10">
    <property type="entry name" value="Histidine kinase-like ATPase, C-terminal domain"/>
    <property type="match status" value="1"/>
</dbReference>
<dbReference type="OrthoDB" id="9813151at2"/>
<dbReference type="SUPFAM" id="SSF55874">
    <property type="entry name" value="ATPase domain of HSP90 chaperone/DNA topoisomerase II/histidine kinase"/>
    <property type="match status" value="1"/>
</dbReference>
<gene>
    <name evidence="5" type="ORF">FOA19_15995</name>
</gene>
<dbReference type="Pfam" id="PF02518">
    <property type="entry name" value="HATPase_c"/>
    <property type="match status" value="1"/>
</dbReference>
<name>A0A5B6TE29_9BACT</name>
<organism evidence="5 6">
    <name type="scientific">Rufibacter hautae</name>
    <dbReference type="NCBI Taxonomy" id="2595005"/>
    <lineage>
        <taxon>Bacteria</taxon>
        <taxon>Pseudomonadati</taxon>
        <taxon>Bacteroidota</taxon>
        <taxon>Cytophagia</taxon>
        <taxon>Cytophagales</taxon>
        <taxon>Hymenobacteraceae</taxon>
        <taxon>Rufibacter</taxon>
    </lineage>
</organism>
<evidence type="ECO:0000256" key="3">
    <source>
        <dbReference type="ARBA" id="ARBA00022553"/>
    </source>
</evidence>
<protein>
    <recommendedName>
        <fullName evidence="2">histidine kinase</fullName>
        <ecNumber evidence="2">2.7.13.3</ecNumber>
    </recommendedName>
</protein>
<dbReference type="GO" id="GO:0005524">
    <property type="term" value="F:ATP binding"/>
    <property type="evidence" value="ECO:0007669"/>
    <property type="project" value="UniProtKB-KW"/>
</dbReference>
<evidence type="ECO:0000313" key="6">
    <source>
        <dbReference type="Proteomes" id="UP000324133"/>
    </source>
</evidence>
<reference evidence="5 6" key="1">
    <citation type="submission" date="2019-07" db="EMBL/GenBank/DDBJ databases">
        <title>Rufibacter sp. nov., isolated from lake sediment.</title>
        <authorList>
            <person name="Qu J.-H."/>
        </authorList>
    </citation>
    <scope>NUCLEOTIDE SEQUENCE [LARGE SCALE GENOMIC DNA]</scope>
    <source>
        <strain evidence="5 6">NBS58-1</strain>
    </source>
</reference>
<keyword evidence="5" id="KW-0547">Nucleotide-binding</keyword>
<keyword evidence="3" id="KW-0597">Phosphoprotein</keyword>
<evidence type="ECO:0000313" key="5">
    <source>
        <dbReference type="EMBL" id="KAA3438719.1"/>
    </source>
</evidence>
<dbReference type="PANTHER" id="PTHR43547">
    <property type="entry name" value="TWO-COMPONENT HISTIDINE KINASE"/>
    <property type="match status" value="1"/>
</dbReference>
<dbReference type="PRINTS" id="PR00344">
    <property type="entry name" value="BCTRLSENSOR"/>
</dbReference>
<dbReference type="PANTHER" id="PTHR43547:SF2">
    <property type="entry name" value="HYBRID SIGNAL TRANSDUCTION HISTIDINE KINASE C"/>
    <property type="match status" value="1"/>
</dbReference>